<feature type="chain" id="PRO_5012871037" description="Phospholipid:diacylglycerol acyltransferase" evidence="1">
    <location>
        <begin position="30"/>
        <end position="836"/>
    </location>
</feature>
<comment type="caution">
    <text evidence="2">The sequence shown here is derived from an EMBL/GenBank/DDBJ whole genome shotgun (WGS) entry which is preliminary data.</text>
</comment>
<accession>A0A1Z5J8H2</accession>
<dbReference type="GO" id="GO:0008374">
    <property type="term" value="F:O-acyltransferase activity"/>
    <property type="evidence" value="ECO:0007669"/>
    <property type="project" value="InterPro"/>
</dbReference>
<dbReference type="InterPro" id="IPR003386">
    <property type="entry name" value="LACT/PDAT_acylTrfase"/>
</dbReference>
<proteinExistence type="predicted"/>
<evidence type="ECO:0000313" key="3">
    <source>
        <dbReference type="Proteomes" id="UP000198406"/>
    </source>
</evidence>
<gene>
    <name evidence="2" type="ORF">FisN_2Lh339</name>
</gene>
<dbReference type="GO" id="GO:0006629">
    <property type="term" value="P:lipid metabolic process"/>
    <property type="evidence" value="ECO:0007669"/>
    <property type="project" value="InterPro"/>
</dbReference>
<organism evidence="2 3">
    <name type="scientific">Fistulifera solaris</name>
    <name type="common">Oleaginous diatom</name>
    <dbReference type="NCBI Taxonomy" id="1519565"/>
    <lineage>
        <taxon>Eukaryota</taxon>
        <taxon>Sar</taxon>
        <taxon>Stramenopiles</taxon>
        <taxon>Ochrophyta</taxon>
        <taxon>Bacillariophyta</taxon>
        <taxon>Bacillariophyceae</taxon>
        <taxon>Bacillariophycidae</taxon>
        <taxon>Naviculales</taxon>
        <taxon>Naviculaceae</taxon>
        <taxon>Fistulifera</taxon>
    </lineage>
</organism>
<dbReference type="Pfam" id="PF02450">
    <property type="entry name" value="LCAT"/>
    <property type="match status" value="2"/>
</dbReference>
<reference evidence="2 3" key="1">
    <citation type="journal article" date="2015" name="Plant Cell">
        <title>Oil accumulation by the oleaginous diatom Fistulifera solaris as revealed by the genome and transcriptome.</title>
        <authorList>
            <person name="Tanaka T."/>
            <person name="Maeda Y."/>
            <person name="Veluchamy A."/>
            <person name="Tanaka M."/>
            <person name="Abida H."/>
            <person name="Marechal E."/>
            <person name="Bowler C."/>
            <person name="Muto M."/>
            <person name="Sunaga Y."/>
            <person name="Tanaka M."/>
            <person name="Yoshino T."/>
            <person name="Taniguchi T."/>
            <person name="Fukuda Y."/>
            <person name="Nemoto M."/>
            <person name="Matsumoto M."/>
            <person name="Wong P.S."/>
            <person name="Aburatani S."/>
            <person name="Fujibuchi W."/>
        </authorList>
    </citation>
    <scope>NUCLEOTIDE SEQUENCE [LARGE SCALE GENOMIC DNA]</scope>
    <source>
        <strain evidence="2 3">JPCC DA0580</strain>
    </source>
</reference>
<feature type="signal peptide" evidence="1">
    <location>
        <begin position="1"/>
        <end position="29"/>
    </location>
</feature>
<dbReference type="InterPro" id="IPR029058">
    <property type="entry name" value="AB_hydrolase_fold"/>
</dbReference>
<dbReference type="PANTHER" id="PTHR11440">
    <property type="entry name" value="LECITHIN-CHOLESTEROL ACYLTRANSFERASE-RELATED"/>
    <property type="match status" value="1"/>
</dbReference>
<dbReference type="Proteomes" id="UP000198406">
    <property type="component" value="Unassembled WGS sequence"/>
</dbReference>
<dbReference type="SUPFAM" id="SSF53474">
    <property type="entry name" value="alpha/beta-Hydrolases"/>
    <property type="match status" value="1"/>
</dbReference>
<dbReference type="AlphaFoldDB" id="A0A1Z5J8H2"/>
<dbReference type="InParanoid" id="A0A1Z5J8H2"/>
<keyword evidence="1" id="KW-0732">Signal</keyword>
<evidence type="ECO:0000256" key="1">
    <source>
        <dbReference type="SAM" id="SignalP"/>
    </source>
</evidence>
<dbReference type="OrthoDB" id="190846at2759"/>
<dbReference type="Gene3D" id="3.40.50.1820">
    <property type="entry name" value="alpha/beta hydrolase"/>
    <property type="match status" value="1"/>
</dbReference>
<protein>
    <recommendedName>
        <fullName evidence="4">Phospholipid:diacylglycerol acyltransferase</fullName>
    </recommendedName>
</protein>
<sequence>MPFVQSRTATTILSCRYIVLFLLLHIVCSDDDISVAKTHLTETLLSDFVTDKLSLDAFEDSFLDPIQADPDCEDQNCYTPPVTSLELGDTEETCSTDFQTDVEEICTANPPVDKHWGRNPNILRMRDKLRRSGSGLAGEHNTTRPPIFLIPGLAATRLIAWKFKACPGILSDIKIQDNVWLNLQILVQASTLDVSCMKECIALGVNQSDANDNGGCKLRPDEGLDAISSLSPDGFSSEMLMGGTNTVYAWLIQWLAEHLGYDVSNLIGLPYDWRLTPSKMQERDGYLANMRRKLEASVSTSQLPGIVVAHSMGNLVFQYFLEWLRAEFRQEAFEGFQKRAAKRERARQDRLKQTKTNSASTSYLSTMSGWLYSEPQATDAESDEKPDEKDRSLQLRELAKIEGDALWHEWIEKHIWTYVGLAAPLLGAANPLRAVISGENMGMPLTDEAARHMELSFGSTHTLNPVSTKMGFCDSWDFEKWDEKKMERKHVDVRLACLDDIVLEIESKENKDIGDPWANFLTLKNLLYKRSDWDSDIPMIQIVEENCTAKEKSPCAVNRTLHVGPRDVQSGRVFEIFNEIWNEPDKPLLVKRNQLKDSFWRDNVKNMLNRTWERPLIKHVIMAYGVDIPTEVGYAYRKRNEERKSSSNEIPNLETVYWETEGGRIEEERVQEGGFLLLKKKPTKRFLKEGHQTHSGDGSVPYLSLAWAQTWLLHSVRALKHSGEDFGSNPLDLIRISRRPKGAIEWKEGLETELVNDEAQKDLSDTGTSHPHGTKYKPEMIRYFSNGTSRTTGIEYTTSVIEAIGVEHKETTRNYDILAAVFTDVLQFMHDDFDLI</sequence>
<keyword evidence="3" id="KW-1185">Reference proteome</keyword>
<evidence type="ECO:0008006" key="4">
    <source>
        <dbReference type="Google" id="ProtNLM"/>
    </source>
</evidence>
<evidence type="ECO:0000313" key="2">
    <source>
        <dbReference type="EMBL" id="GAX10071.1"/>
    </source>
</evidence>
<dbReference type="EMBL" id="BDSP01000015">
    <property type="protein sequence ID" value="GAX10071.1"/>
    <property type="molecule type" value="Genomic_DNA"/>
</dbReference>
<name>A0A1Z5J8H2_FISSO</name>